<feature type="transmembrane region" description="Helical" evidence="2">
    <location>
        <begin position="671"/>
        <end position="697"/>
    </location>
</feature>
<feature type="transmembrane region" description="Helical" evidence="2">
    <location>
        <begin position="354"/>
        <end position="383"/>
    </location>
</feature>
<reference evidence="3 4" key="1">
    <citation type="submission" date="2024-01" db="EMBL/GenBank/DDBJ databases">
        <title>The genomes of 5 underutilized Papilionoideae crops provide insights into root nodulation and disease resistanc.</title>
        <authorList>
            <person name="Jiang F."/>
        </authorList>
    </citation>
    <scope>NUCLEOTIDE SEQUENCE [LARGE SCALE GENOMIC DNA]</scope>
    <source>
        <strain evidence="3">LVBAO_FW01</strain>
        <tissue evidence="3">Leaves</tissue>
    </source>
</reference>
<dbReference type="Proteomes" id="UP001367508">
    <property type="component" value="Unassembled WGS sequence"/>
</dbReference>
<sequence length="716" mass="77342">MGDLLGNPRLAPPPFCVSRACSFGGAGWFPHLAAPILGVAAKAPKRAPEQNSVVKRALARVVLGWVTSWEILVLHLLLFASVRLVLLVGQASFLTRRLRSLALLQKLRKGPRNRLVSSAGGSDPWRCCKSSEKGPGTVKRALARVVLGWVTSWEILVLHLLLFASVRLVLLVGQASFLTRRLRSLALLQKLRKGPRNRLVSSPGGSDPWRCCKSSEKGPGTVKRALARVVLGWVTSWEILVLHLLLFASVRLVLLVGQASFLTRRLRSLALLQKLRKGPRNRLVSSPGGSDPWRCCKSSEKGPGTGWFRHPAAPILGVAAKAPKRAPEQVPSYQHQCIGSHQNSVVKRALARVVLGWVTSWEILVLHLLLFASVGLVLLAGFLTRRLRSLALLQKLRKGPRNRLVSSPGGTDPWRCRESSEKGPGTVKRALARVVLGWVTSWEVLVLHLLLFASVGLVLLVGQAGFLTRRLRSLALLQKLRKGPRNSRACSFGGAGWFPHPAAPILGVAAKAPKWAPEQSSIGMGDLLGNPRVAPPPFCVSRACSFACSGESSTGMGDLLRNPRVAPPPFCVSRACSFGGAGWFPHPAAPILGVAAKAPKRTPEQSSTGMGNLLGNPRVAPPPFCVSRACSFGGAGWFPHPAAPILGVAAKAPKWTPEQNSIVKRALARVVLGWVTSWEILVLHLLLVASVELVLLVRQAGFHTRRLRSLALLQKL</sequence>
<dbReference type="PANTHER" id="PTHR33796">
    <property type="entry name" value="HOLLIDAY JUNCTION ATP-DEPENDENT DNA HELICASE RUVA"/>
    <property type="match status" value="1"/>
</dbReference>
<keyword evidence="4" id="KW-1185">Reference proteome</keyword>
<evidence type="ECO:0000313" key="4">
    <source>
        <dbReference type="Proteomes" id="UP001367508"/>
    </source>
</evidence>
<keyword evidence="2" id="KW-0812">Transmembrane</keyword>
<feature type="transmembrane region" description="Helical" evidence="2">
    <location>
        <begin position="146"/>
        <end position="170"/>
    </location>
</feature>
<name>A0AAN9M8D8_CANGL</name>
<feature type="transmembrane region" description="Helical" evidence="2">
    <location>
        <begin position="445"/>
        <end position="467"/>
    </location>
</feature>
<feature type="region of interest" description="Disordered" evidence="1">
    <location>
        <begin position="403"/>
        <end position="422"/>
    </location>
</feature>
<dbReference type="PANTHER" id="PTHR33796:SF1">
    <property type="entry name" value="HOLLIDAY JUNCTION BRANCH MIGRATION COMPLEX SUBUNIT RUVA"/>
    <property type="match status" value="1"/>
</dbReference>
<protein>
    <submittedName>
        <fullName evidence="3">Uncharacterized protein</fullName>
    </submittedName>
</protein>
<gene>
    <name evidence="3" type="ORF">VNO77_08296</name>
</gene>
<accession>A0AAN9M8D8</accession>
<keyword evidence="2" id="KW-1133">Transmembrane helix</keyword>
<evidence type="ECO:0000313" key="3">
    <source>
        <dbReference type="EMBL" id="KAK7350140.1"/>
    </source>
</evidence>
<proteinExistence type="predicted"/>
<organism evidence="3 4">
    <name type="scientific">Canavalia gladiata</name>
    <name type="common">Sword bean</name>
    <name type="synonym">Dolichos gladiatus</name>
    <dbReference type="NCBI Taxonomy" id="3824"/>
    <lineage>
        <taxon>Eukaryota</taxon>
        <taxon>Viridiplantae</taxon>
        <taxon>Streptophyta</taxon>
        <taxon>Embryophyta</taxon>
        <taxon>Tracheophyta</taxon>
        <taxon>Spermatophyta</taxon>
        <taxon>Magnoliopsida</taxon>
        <taxon>eudicotyledons</taxon>
        <taxon>Gunneridae</taxon>
        <taxon>Pentapetalae</taxon>
        <taxon>rosids</taxon>
        <taxon>fabids</taxon>
        <taxon>Fabales</taxon>
        <taxon>Fabaceae</taxon>
        <taxon>Papilionoideae</taxon>
        <taxon>50 kb inversion clade</taxon>
        <taxon>NPAAA clade</taxon>
        <taxon>indigoferoid/millettioid clade</taxon>
        <taxon>Phaseoleae</taxon>
        <taxon>Canavalia</taxon>
    </lineage>
</organism>
<comment type="caution">
    <text evidence="3">The sequence shown here is derived from an EMBL/GenBank/DDBJ whole genome shotgun (WGS) entry which is preliminary data.</text>
</comment>
<evidence type="ECO:0000256" key="1">
    <source>
        <dbReference type="SAM" id="MobiDB-lite"/>
    </source>
</evidence>
<dbReference type="AlphaFoldDB" id="A0AAN9M8D8"/>
<evidence type="ECO:0000256" key="2">
    <source>
        <dbReference type="SAM" id="Phobius"/>
    </source>
</evidence>
<dbReference type="EMBL" id="JAYMYQ010000002">
    <property type="protein sequence ID" value="KAK7350140.1"/>
    <property type="molecule type" value="Genomic_DNA"/>
</dbReference>
<feature type="transmembrane region" description="Helical" evidence="2">
    <location>
        <begin position="239"/>
        <end position="262"/>
    </location>
</feature>
<keyword evidence="2" id="KW-0472">Membrane</keyword>